<name>A0A7Y7WEQ5_9PSED</name>
<keyword evidence="2" id="KW-0503">Monooxygenase</keyword>
<evidence type="ECO:0000259" key="1">
    <source>
        <dbReference type="PROSITE" id="PS51725"/>
    </source>
</evidence>
<proteinExistence type="predicted"/>
<dbReference type="InterPro" id="IPR011008">
    <property type="entry name" value="Dimeric_a/b-barrel"/>
</dbReference>
<dbReference type="PROSITE" id="PS51725">
    <property type="entry name" value="ABM"/>
    <property type="match status" value="1"/>
</dbReference>
<dbReference type="Proteomes" id="UP000582981">
    <property type="component" value="Unassembled WGS sequence"/>
</dbReference>
<dbReference type="InterPro" id="IPR007138">
    <property type="entry name" value="ABM_dom"/>
</dbReference>
<dbReference type="AlphaFoldDB" id="A0A7Y7WEQ5"/>
<dbReference type="EMBL" id="JACAPU010000015">
    <property type="protein sequence ID" value="NWB47826.1"/>
    <property type="molecule type" value="Genomic_DNA"/>
</dbReference>
<reference evidence="2 3" key="1">
    <citation type="submission" date="2020-04" db="EMBL/GenBank/DDBJ databases">
        <title>Molecular characterization of pseudomonads from Agaricus bisporus reveal novel blotch 2 pathogens in Western Europe.</title>
        <authorList>
            <person name="Taparia T."/>
            <person name="Krijger M."/>
            <person name="Haynes E."/>
            <person name="Elpinstone J.G."/>
            <person name="Noble R."/>
            <person name="Van Der Wolf J."/>
        </authorList>
    </citation>
    <scope>NUCLEOTIDE SEQUENCE [LARGE SCALE GENOMIC DNA]</scope>
    <source>
        <strain evidence="2 3">F1001</strain>
    </source>
</reference>
<dbReference type="PANTHER" id="PTHR33336:SF3">
    <property type="entry name" value="ABM DOMAIN-CONTAINING PROTEIN"/>
    <property type="match status" value="1"/>
</dbReference>
<accession>A0A7Y7WEQ5</accession>
<evidence type="ECO:0000313" key="2">
    <source>
        <dbReference type="EMBL" id="NWB47826.1"/>
    </source>
</evidence>
<keyword evidence="2" id="KW-0560">Oxidoreductase</keyword>
<organism evidence="2 3">
    <name type="scientific">Pseudomonas gingeri</name>
    <dbReference type="NCBI Taxonomy" id="117681"/>
    <lineage>
        <taxon>Bacteria</taxon>
        <taxon>Pseudomonadati</taxon>
        <taxon>Pseudomonadota</taxon>
        <taxon>Gammaproteobacteria</taxon>
        <taxon>Pseudomonadales</taxon>
        <taxon>Pseudomonadaceae</taxon>
        <taxon>Pseudomonas</taxon>
    </lineage>
</organism>
<dbReference type="Pfam" id="PF03992">
    <property type="entry name" value="ABM"/>
    <property type="match status" value="1"/>
</dbReference>
<comment type="caution">
    <text evidence="2">The sequence shown here is derived from an EMBL/GenBank/DDBJ whole genome shotgun (WGS) entry which is preliminary data.</text>
</comment>
<dbReference type="SUPFAM" id="SSF54909">
    <property type="entry name" value="Dimeric alpha+beta barrel"/>
    <property type="match status" value="1"/>
</dbReference>
<dbReference type="Gene3D" id="3.30.70.100">
    <property type="match status" value="1"/>
</dbReference>
<dbReference type="PANTHER" id="PTHR33336">
    <property type="entry name" value="QUINOL MONOOXYGENASE YGIN-RELATED"/>
    <property type="match status" value="1"/>
</dbReference>
<dbReference type="GO" id="GO:0005829">
    <property type="term" value="C:cytosol"/>
    <property type="evidence" value="ECO:0007669"/>
    <property type="project" value="TreeGrafter"/>
</dbReference>
<dbReference type="GO" id="GO:0004497">
    <property type="term" value="F:monooxygenase activity"/>
    <property type="evidence" value="ECO:0007669"/>
    <property type="project" value="UniProtKB-KW"/>
</dbReference>
<dbReference type="InterPro" id="IPR050744">
    <property type="entry name" value="AI-2_Isomerase_LsrG"/>
</dbReference>
<dbReference type="RefSeq" id="WP_100942905.1">
    <property type="nucleotide sequence ID" value="NZ_JACAPU010000015.1"/>
</dbReference>
<sequence length="100" mass="10809">MSNEVKLVVLISTQVGRGQAQIDAFEKLAPLVRNEEGCLQYDLHRVAGNDDQFVLIERWASTSALEAHDLAPHMIAAGTHNPTFRAGPATVLHLGPTIPA</sequence>
<evidence type="ECO:0000313" key="3">
    <source>
        <dbReference type="Proteomes" id="UP000582981"/>
    </source>
</evidence>
<feature type="domain" description="ABM" evidence="1">
    <location>
        <begin position="5"/>
        <end position="94"/>
    </location>
</feature>
<gene>
    <name evidence="2" type="ORF">HX829_15150</name>
</gene>
<protein>
    <submittedName>
        <fullName evidence="2">Antibiotic biosynthesis monooxygenase</fullName>
    </submittedName>
</protein>